<dbReference type="SUPFAM" id="SSF53756">
    <property type="entry name" value="UDP-Glycosyltransferase/glycogen phosphorylase"/>
    <property type="match status" value="1"/>
</dbReference>
<dbReference type="InterPro" id="IPR043148">
    <property type="entry name" value="TagF_C"/>
</dbReference>
<proteinExistence type="predicted"/>
<keyword evidence="2" id="KW-1185">Reference proteome</keyword>
<reference evidence="1 2" key="1">
    <citation type="submission" date="2019-01" db="EMBL/GenBank/DDBJ databases">
        <title>Weissella sp. nov., a novel lactic acid bacterium isolated from animal feces.</title>
        <authorList>
            <person name="Wang L.-T."/>
        </authorList>
    </citation>
    <scope>NUCLEOTIDE SEQUENCE [LARGE SCALE GENOMIC DNA]</scope>
    <source>
        <strain evidence="1 2">8H-2</strain>
    </source>
</reference>
<name>A0A6C2C6X1_9LACO</name>
<accession>A0A6C2C6X1</accession>
<gene>
    <name evidence="1" type="ORF">ESZ50_05415</name>
</gene>
<dbReference type="OrthoDB" id="9803237at2"/>
<sequence length="521" mass="59845">MAAFNKKFNWNKFLTEKYFSFGQAGIPPYTNAWLFKENGEISFGGGKNFNERFWRIDDDCLIIEDQNHQITTKFNLPERFVRGEALVGDFVPDEHVKHELKLVQREAAIEDLINNASNDAKMAIINDLRSELQAPVIKHKHKLIRVAFILNSIETIDAQLILMHALKNDARFEMKVITLNRIFRDVEKAGSKDQLDEYLREAGFKPVVGDFDDQALVSLKNWQPDFLIRQSEWDADFPESIAAKRLNWTRLVHIAYVITENLLSNPGDLEKPMFVLDYYEYVWRSFIAEPLTKAEIDLLEDTYISKEKFSAVGSLKALQIRQTSPRWPVDDHGRKKLIWMPHHSIDGWFSFGTFVEVYQGMYEWTKQHPDVSVVFNPHPSLRSVIANPATDFEVAAYDEFVNAWTELPNAEYLINEGSYPAVAASDVVLADGISILFEGQVLNKPIVFLEKPDHVPFTEAGEVIMSGTHRVDGLEAALTMVEHLLVANDDLAEQQKRNVQNWLVNEHPEHQIIEEMVAELD</sequence>
<dbReference type="Gene3D" id="3.40.50.12580">
    <property type="match status" value="1"/>
</dbReference>
<comment type="caution">
    <text evidence="1">The sequence shown here is derived from an EMBL/GenBank/DDBJ whole genome shotgun (WGS) entry which is preliminary data.</text>
</comment>
<organism evidence="1 2">
    <name type="scientific">Weissella muntiaci</name>
    <dbReference type="NCBI Taxonomy" id="2508881"/>
    <lineage>
        <taxon>Bacteria</taxon>
        <taxon>Bacillati</taxon>
        <taxon>Bacillota</taxon>
        <taxon>Bacilli</taxon>
        <taxon>Lactobacillales</taxon>
        <taxon>Lactobacillaceae</taxon>
        <taxon>Weissella</taxon>
    </lineage>
</organism>
<dbReference type="RefSeq" id="WP_148622575.1">
    <property type="nucleotide sequence ID" value="NZ_SDGZ01000014.1"/>
</dbReference>
<dbReference type="EMBL" id="SDGZ01000014">
    <property type="protein sequence ID" value="TYC49584.1"/>
    <property type="molecule type" value="Genomic_DNA"/>
</dbReference>
<dbReference type="Proteomes" id="UP000371977">
    <property type="component" value="Unassembled WGS sequence"/>
</dbReference>
<evidence type="ECO:0000313" key="1">
    <source>
        <dbReference type="EMBL" id="TYC49584.1"/>
    </source>
</evidence>
<evidence type="ECO:0000313" key="2">
    <source>
        <dbReference type="Proteomes" id="UP000371977"/>
    </source>
</evidence>
<dbReference type="AlphaFoldDB" id="A0A6C2C6X1"/>
<protein>
    <submittedName>
        <fullName evidence="1">Uncharacterized protein</fullName>
    </submittedName>
</protein>